<name>A0A844FKK7_9LACO</name>
<dbReference type="EMBL" id="VUMW01000001">
    <property type="protein sequence ID" value="MST78898.1"/>
    <property type="molecule type" value="Genomic_DNA"/>
</dbReference>
<accession>A0A844FKK7</accession>
<reference evidence="1 2" key="1">
    <citation type="submission" date="2019-08" db="EMBL/GenBank/DDBJ databases">
        <title>In-depth cultivation of the pig gut microbiome towards novel bacterial diversity and tailored functional studies.</title>
        <authorList>
            <person name="Wylensek D."/>
            <person name="Hitch T.C.A."/>
            <person name="Clavel T."/>
        </authorList>
    </citation>
    <scope>NUCLEOTIDE SEQUENCE [LARGE SCALE GENOMIC DNA]</scope>
    <source>
        <strain evidence="1 2">WCA-470BD-2E</strain>
    </source>
</reference>
<organism evidence="1 2">
    <name type="scientific">Lactobacillus equicursoris</name>
    <dbReference type="NCBI Taxonomy" id="420645"/>
    <lineage>
        <taxon>Bacteria</taxon>
        <taxon>Bacillati</taxon>
        <taxon>Bacillota</taxon>
        <taxon>Bacilli</taxon>
        <taxon>Lactobacillales</taxon>
        <taxon>Lactobacillaceae</taxon>
        <taxon>Lactobacillus</taxon>
    </lineage>
</organism>
<protein>
    <submittedName>
        <fullName evidence="1">Uncharacterized protein</fullName>
    </submittedName>
</protein>
<proteinExistence type="predicted"/>
<sequence>MAIFGRVMPPEDVAMAIFGRVMPPGDVAMAIFGRVMPPGDVATTNFYDQCPEISLAEPKLHLLLTFIYNFK</sequence>
<gene>
    <name evidence="1" type="ORF">FYJ61_00030</name>
</gene>
<dbReference type="Proteomes" id="UP000452141">
    <property type="component" value="Unassembled WGS sequence"/>
</dbReference>
<dbReference type="RefSeq" id="WP_154486125.1">
    <property type="nucleotide sequence ID" value="NZ_VUMW01000001.1"/>
</dbReference>
<comment type="caution">
    <text evidence="1">The sequence shown here is derived from an EMBL/GenBank/DDBJ whole genome shotgun (WGS) entry which is preliminary data.</text>
</comment>
<evidence type="ECO:0000313" key="2">
    <source>
        <dbReference type="Proteomes" id="UP000452141"/>
    </source>
</evidence>
<dbReference type="AlphaFoldDB" id="A0A844FKK7"/>
<evidence type="ECO:0000313" key="1">
    <source>
        <dbReference type="EMBL" id="MST78898.1"/>
    </source>
</evidence>